<dbReference type="AlphaFoldDB" id="A0A6M2E0A5"/>
<reference evidence="17" key="1">
    <citation type="submission" date="2020-03" db="EMBL/GenBank/DDBJ databases">
        <title>Transcriptomic Profiling of the Digestive Tract of the Rat Flea, Xenopsylla cheopis, Following Blood Feeding and Infection with Yersinia pestis.</title>
        <authorList>
            <person name="Bland D.M."/>
            <person name="Martens C.A."/>
            <person name="Virtaneva K."/>
            <person name="Kanakabandi K."/>
            <person name="Long D."/>
            <person name="Rosenke R."/>
            <person name="Saturday G.A."/>
            <person name="Hoyt F.H."/>
            <person name="Bruno D.P."/>
            <person name="Ribeiro J.M.C."/>
            <person name="Hinnebusch J."/>
        </authorList>
    </citation>
    <scope>NUCLEOTIDE SEQUENCE</scope>
</reference>
<dbReference type="GO" id="GO:0008654">
    <property type="term" value="P:phospholipid biosynthetic process"/>
    <property type="evidence" value="ECO:0007669"/>
    <property type="project" value="UniProtKB-KW"/>
</dbReference>
<feature type="domain" description="Phospholipid/glycerol acyltransferase" evidence="16">
    <location>
        <begin position="260"/>
        <end position="371"/>
    </location>
</feature>
<dbReference type="GO" id="GO:0016020">
    <property type="term" value="C:membrane"/>
    <property type="evidence" value="ECO:0007669"/>
    <property type="project" value="UniProtKB-SubCell"/>
</dbReference>
<evidence type="ECO:0000256" key="15">
    <source>
        <dbReference type="SAM" id="Phobius"/>
    </source>
</evidence>
<keyword evidence="10" id="KW-0594">Phospholipid biosynthesis</keyword>
<evidence type="ECO:0000259" key="16">
    <source>
        <dbReference type="SMART" id="SM00563"/>
    </source>
</evidence>
<accession>A0A6M2E0A5</accession>
<proteinExistence type="inferred from homology"/>
<evidence type="ECO:0000256" key="8">
    <source>
        <dbReference type="ARBA" id="ARBA00023098"/>
    </source>
</evidence>
<evidence type="ECO:0000256" key="10">
    <source>
        <dbReference type="ARBA" id="ARBA00023209"/>
    </source>
</evidence>
<dbReference type="SMART" id="SM00563">
    <property type="entry name" value="PlsC"/>
    <property type="match status" value="1"/>
</dbReference>
<evidence type="ECO:0000256" key="13">
    <source>
        <dbReference type="ARBA" id="ARBA00025707"/>
    </source>
</evidence>
<dbReference type="GO" id="GO:0019432">
    <property type="term" value="P:triglyceride biosynthetic process"/>
    <property type="evidence" value="ECO:0007669"/>
    <property type="project" value="TreeGrafter"/>
</dbReference>
<evidence type="ECO:0000256" key="3">
    <source>
        <dbReference type="ARBA" id="ARBA00008655"/>
    </source>
</evidence>
<evidence type="ECO:0000256" key="4">
    <source>
        <dbReference type="ARBA" id="ARBA00022516"/>
    </source>
</evidence>
<keyword evidence="11" id="KW-1208">Phospholipid metabolism</keyword>
<dbReference type="InterPro" id="IPR002123">
    <property type="entry name" value="Plipid/glycerol_acylTrfase"/>
</dbReference>
<evidence type="ECO:0000256" key="12">
    <source>
        <dbReference type="ARBA" id="ARBA00023315"/>
    </source>
</evidence>
<evidence type="ECO:0000256" key="7">
    <source>
        <dbReference type="ARBA" id="ARBA00022989"/>
    </source>
</evidence>
<keyword evidence="4" id="KW-0444">Lipid biosynthesis</keyword>
<dbReference type="Pfam" id="PF01553">
    <property type="entry name" value="Acyltransferase"/>
    <property type="match status" value="1"/>
</dbReference>
<evidence type="ECO:0000256" key="6">
    <source>
        <dbReference type="ARBA" id="ARBA00022692"/>
    </source>
</evidence>
<organism evidence="17">
    <name type="scientific">Xenopsylla cheopis</name>
    <name type="common">Oriental rat flea</name>
    <name type="synonym">Pulex cheopis</name>
    <dbReference type="NCBI Taxonomy" id="163159"/>
    <lineage>
        <taxon>Eukaryota</taxon>
        <taxon>Metazoa</taxon>
        <taxon>Ecdysozoa</taxon>
        <taxon>Arthropoda</taxon>
        <taxon>Hexapoda</taxon>
        <taxon>Insecta</taxon>
        <taxon>Pterygota</taxon>
        <taxon>Neoptera</taxon>
        <taxon>Endopterygota</taxon>
        <taxon>Siphonaptera</taxon>
        <taxon>Pulicidae</taxon>
        <taxon>Xenopsyllinae</taxon>
        <taxon>Xenopsylla</taxon>
    </lineage>
</organism>
<dbReference type="PANTHER" id="PTHR23063:SF2">
    <property type="entry name" value="GLYCEROL-3-PHOSPHATE ACYLTRANSFERASE 4, ISOFORM D-RELATED"/>
    <property type="match status" value="1"/>
</dbReference>
<comment type="similarity">
    <text evidence="3">Belongs to the 1-acyl-sn-glycerol-3-phosphate acyltransferase family.</text>
</comment>
<dbReference type="EMBL" id="GIIL01007594">
    <property type="protein sequence ID" value="NOV51320.1"/>
    <property type="molecule type" value="Transcribed_RNA"/>
</dbReference>
<keyword evidence="5 17" id="KW-0808">Transferase</keyword>
<comment type="pathway">
    <text evidence="13">Phospholipid metabolism.</text>
</comment>
<sequence>MFPFLFVTSVVLLAVIGQSLGVRRLYVSLLVQLFEFGRVNIESSERSKHYASYYEADDHEISANVATPEVKENGEINGNVKSPKANGINGNNNNSMNVIKRDTLLLPAKIKRQASRHLPGDDDFFNESGIEQCLNYLKSGIESIIEDEVTSRFEAEELKNWNLLTRTNRHYEFISWKLTILWILGFIARYFILFPVRMIIFLTGVAWTVVAFTLISFLPSGSTKRGLNNLAFKTTFRIFARALSSVLTFHNIEYKPKRGGFCVANHTTPIDVVMLSTESCFSLIGQKHGGFFGMIQQSLASASPHIWFERAEQKDRNAVSSRLKAHVANPKNPSILIFPEGTCINNTSVMQFKKGTFEVDGTIYPVAMKYDPKFGDAFWDSSKYSLLHYIFRMMSSWAIVCDIWYMPPMCREDGETAIDFANRVKRAIAEQGGLVDLEWDGQLKRGKPKKEFKEKQQEIFSQRLKKL</sequence>
<dbReference type="GO" id="GO:0005783">
    <property type="term" value="C:endoplasmic reticulum"/>
    <property type="evidence" value="ECO:0007669"/>
    <property type="project" value="TreeGrafter"/>
</dbReference>
<evidence type="ECO:0000256" key="1">
    <source>
        <dbReference type="ARBA" id="ARBA00004370"/>
    </source>
</evidence>
<keyword evidence="9 15" id="KW-0472">Membrane</keyword>
<dbReference type="SUPFAM" id="SSF69593">
    <property type="entry name" value="Glycerol-3-phosphate (1)-acyltransferase"/>
    <property type="match status" value="1"/>
</dbReference>
<feature type="transmembrane region" description="Helical" evidence="15">
    <location>
        <begin position="199"/>
        <end position="218"/>
    </location>
</feature>
<evidence type="ECO:0000313" key="17">
    <source>
        <dbReference type="EMBL" id="NOV51320.1"/>
    </source>
</evidence>
<keyword evidence="6 15" id="KW-0812">Transmembrane</keyword>
<dbReference type="PANTHER" id="PTHR23063">
    <property type="entry name" value="PHOSPHOLIPID ACYLTRANSFERASE"/>
    <property type="match status" value="1"/>
</dbReference>
<dbReference type="CDD" id="cd07991">
    <property type="entry name" value="LPLAT_LPCAT1-like"/>
    <property type="match status" value="1"/>
</dbReference>
<dbReference type="GO" id="GO:0004366">
    <property type="term" value="F:glycerol-3-phosphate O-acyltransferase activity"/>
    <property type="evidence" value="ECO:0007669"/>
    <property type="project" value="TreeGrafter"/>
</dbReference>
<evidence type="ECO:0000256" key="14">
    <source>
        <dbReference type="SAM" id="MobiDB-lite"/>
    </source>
</evidence>
<protein>
    <submittedName>
        <fullName evidence="17">Putative phosphate acyltransferase</fullName>
    </submittedName>
</protein>
<dbReference type="InterPro" id="IPR045252">
    <property type="entry name" value="LPCAT1-like"/>
</dbReference>
<feature type="transmembrane region" description="Helical" evidence="15">
    <location>
        <begin position="173"/>
        <end position="192"/>
    </location>
</feature>
<keyword evidence="7 15" id="KW-1133">Transmembrane helix</keyword>
<evidence type="ECO:0000256" key="9">
    <source>
        <dbReference type="ARBA" id="ARBA00023136"/>
    </source>
</evidence>
<evidence type="ECO:0000256" key="5">
    <source>
        <dbReference type="ARBA" id="ARBA00022679"/>
    </source>
</evidence>
<keyword evidence="12 17" id="KW-0012">Acyltransferase</keyword>
<evidence type="ECO:0000256" key="11">
    <source>
        <dbReference type="ARBA" id="ARBA00023264"/>
    </source>
</evidence>
<name>A0A6M2E0A5_XENCH</name>
<comment type="subcellular location">
    <subcellularLocation>
        <location evidence="1">Membrane</location>
    </subcellularLocation>
</comment>
<feature type="region of interest" description="Disordered" evidence="14">
    <location>
        <begin position="446"/>
        <end position="467"/>
    </location>
</feature>
<keyword evidence="8" id="KW-0443">Lipid metabolism</keyword>
<evidence type="ECO:0000256" key="2">
    <source>
        <dbReference type="ARBA" id="ARBA00005189"/>
    </source>
</evidence>
<comment type="pathway">
    <text evidence="2">Lipid metabolism.</text>
</comment>